<dbReference type="Proteomes" id="UP000238479">
    <property type="component" value="Chromosome 4"/>
</dbReference>
<evidence type="ECO:0000313" key="1">
    <source>
        <dbReference type="EMBL" id="PRQ37274.1"/>
    </source>
</evidence>
<dbReference type="Gramene" id="PRQ37274">
    <property type="protein sequence ID" value="PRQ37274"/>
    <property type="gene ID" value="RchiOBHm_Chr4g0400751"/>
</dbReference>
<comment type="caution">
    <text evidence="1">The sequence shown here is derived from an EMBL/GenBank/DDBJ whole genome shotgun (WGS) entry which is preliminary data.</text>
</comment>
<organism evidence="1 2">
    <name type="scientific">Rosa chinensis</name>
    <name type="common">China rose</name>
    <dbReference type="NCBI Taxonomy" id="74649"/>
    <lineage>
        <taxon>Eukaryota</taxon>
        <taxon>Viridiplantae</taxon>
        <taxon>Streptophyta</taxon>
        <taxon>Embryophyta</taxon>
        <taxon>Tracheophyta</taxon>
        <taxon>Spermatophyta</taxon>
        <taxon>Magnoliopsida</taxon>
        <taxon>eudicotyledons</taxon>
        <taxon>Gunneridae</taxon>
        <taxon>Pentapetalae</taxon>
        <taxon>rosids</taxon>
        <taxon>fabids</taxon>
        <taxon>Rosales</taxon>
        <taxon>Rosaceae</taxon>
        <taxon>Rosoideae</taxon>
        <taxon>Rosoideae incertae sedis</taxon>
        <taxon>Rosa</taxon>
    </lineage>
</organism>
<dbReference type="EMBL" id="PDCK01000042">
    <property type="protein sequence ID" value="PRQ37274.1"/>
    <property type="molecule type" value="Genomic_DNA"/>
</dbReference>
<keyword evidence="2" id="KW-1185">Reference proteome</keyword>
<protein>
    <submittedName>
        <fullName evidence="1">Uncharacterized protein</fullName>
    </submittedName>
</protein>
<sequence>MSFVASVILALNMLQVYNNMVLPLNDLGEYQFLRSGIIPIDDYELM</sequence>
<name>A0A2P6QSY3_ROSCH</name>
<dbReference type="AlphaFoldDB" id="A0A2P6QSY3"/>
<accession>A0A2P6QSY3</accession>
<proteinExistence type="predicted"/>
<reference evidence="1 2" key="1">
    <citation type="journal article" date="2018" name="Nat. Genet.">
        <title>The Rosa genome provides new insights in the design of modern roses.</title>
        <authorList>
            <person name="Bendahmane M."/>
        </authorList>
    </citation>
    <scope>NUCLEOTIDE SEQUENCE [LARGE SCALE GENOMIC DNA]</scope>
    <source>
        <strain evidence="2">cv. Old Blush</strain>
    </source>
</reference>
<evidence type="ECO:0000313" key="2">
    <source>
        <dbReference type="Proteomes" id="UP000238479"/>
    </source>
</evidence>
<gene>
    <name evidence="1" type="ORF">RchiOBHm_Chr4g0400751</name>
</gene>